<comment type="similarity">
    <text evidence="2">Belongs to the zinc-containing alcohol dehydrogenase family.</text>
</comment>
<evidence type="ECO:0000256" key="4">
    <source>
        <dbReference type="ARBA" id="ARBA00022833"/>
    </source>
</evidence>
<proteinExistence type="inferred from homology"/>
<reference evidence="8 9" key="1">
    <citation type="journal article" date="2015" name="Sci. Rep.">
        <title>Chromosome-level genome map provides insights into diverse defense mechanisms in the medicinal fungus Ganoderma sinense.</title>
        <authorList>
            <person name="Zhu Y."/>
            <person name="Xu J."/>
            <person name="Sun C."/>
            <person name="Zhou S."/>
            <person name="Xu H."/>
            <person name="Nelson D.R."/>
            <person name="Qian J."/>
            <person name="Song J."/>
            <person name="Luo H."/>
            <person name="Xiang L."/>
            <person name="Li Y."/>
            <person name="Xu Z."/>
            <person name="Ji A."/>
            <person name="Wang L."/>
            <person name="Lu S."/>
            <person name="Hayward A."/>
            <person name="Sun W."/>
            <person name="Li X."/>
            <person name="Schwartz D.C."/>
            <person name="Wang Y."/>
            <person name="Chen S."/>
        </authorList>
    </citation>
    <scope>NUCLEOTIDE SEQUENCE [LARGE SCALE GENOMIC DNA]</scope>
    <source>
        <strain evidence="8 9">ZZ0214-1</strain>
    </source>
</reference>
<dbReference type="InterPro" id="IPR013149">
    <property type="entry name" value="ADH-like_C"/>
</dbReference>
<dbReference type="GO" id="GO:0005737">
    <property type="term" value="C:cytoplasm"/>
    <property type="evidence" value="ECO:0007669"/>
    <property type="project" value="TreeGrafter"/>
</dbReference>
<dbReference type="Pfam" id="PF08240">
    <property type="entry name" value="ADH_N"/>
    <property type="match status" value="1"/>
</dbReference>
<feature type="domain" description="Enoyl reductase (ER)" evidence="7">
    <location>
        <begin position="23"/>
        <end position="348"/>
    </location>
</feature>
<dbReference type="CDD" id="cd08296">
    <property type="entry name" value="CAD_like"/>
    <property type="match status" value="1"/>
</dbReference>
<evidence type="ECO:0000256" key="5">
    <source>
        <dbReference type="ARBA" id="ARBA00023002"/>
    </source>
</evidence>
<evidence type="ECO:0000256" key="6">
    <source>
        <dbReference type="ARBA" id="ARBA00023027"/>
    </source>
</evidence>
<keyword evidence="4" id="KW-0862">Zinc</keyword>
<dbReference type="GO" id="GO:0004022">
    <property type="term" value="F:alcohol dehydrogenase (NAD+) activity"/>
    <property type="evidence" value="ECO:0007669"/>
    <property type="project" value="TreeGrafter"/>
</dbReference>
<evidence type="ECO:0000256" key="3">
    <source>
        <dbReference type="ARBA" id="ARBA00022723"/>
    </source>
</evidence>
<gene>
    <name evidence="8" type="ORF">GSI_11414</name>
</gene>
<accession>A0A2G8RW05</accession>
<dbReference type="Gene3D" id="3.90.180.10">
    <property type="entry name" value="Medium-chain alcohol dehydrogenases, catalytic domain"/>
    <property type="match status" value="1"/>
</dbReference>
<evidence type="ECO:0000256" key="1">
    <source>
        <dbReference type="ARBA" id="ARBA00001947"/>
    </source>
</evidence>
<dbReference type="OrthoDB" id="1560166at2759"/>
<evidence type="ECO:0000313" key="8">
    <source>
        <dbReference type="EMBL" id="PIL25664.1"/>
    </source>
</evidence>
<dbReference type="PANTHER" id="PTHR42940">
    <property type="entry name" value="ALCOHOL DEHYDROGENASE 1-RELATED"/>
    <property type="match status" value="1"/>
</dbReference>
<keyword evidence="9" id="KW-1185">Reference proteome</keyword>
<dbReference type="InterPro" id="IPR011032">
    <property type="entry name" value="GroES-like_sf"/>
</dbReference>
<organism evidence="8 9">
    <name type="scientific">Ganoderma sinense ZZ0214-1</name>
    <dbReference type="NCBI Taxonomy" id="1077348"/>
    <lineage>
        <taxon>Eukaryota</taxon>
        <taxon>Fungi</taxon>
        <taxon>Dikarya</taxon>
        <taxon>Basidiomycota</taxon>
        <taxon>Agaricomycotina</taxon>
        <taxon>Agaricomycetes</taxon>
        <taxon>Polyporales</taxon>
        <taxon>Polyporaceae</taxon>
        <taxon>Ganoderma</taxon>
    </lineage>
</organism>
<dbReference type="Proteomes" id="UP000230002">
    <property type="component" value="Unassembled WGS sequence"/>
</dbReference>
<dbReference type="STRING" id="1077348.A0A2G8RW05"/>
<dbReference type="InterPro" id="IPR036291">
    <property type="entry name" value="NAD(P)-bd_dom_sf"/>
</dbReference>
<evidence type="ECO:0000259" key="7">
    <source>
        <dbReference type="SMART" id="SM00829"/>
    </source>
</evidence>
<dbReference type="EMBL" id="AYKW01000045">
    <property type="protein sequence ID" value="PIL25664.1"/>
    <property type="molecule type" value="Genomic_DNA"/>
</dbReference>
<dbReference type="InterPro" id="IPR020843">
    <property type="entry name" value="ER"/>
</dbReference>
<dbReference type="Pfam" id="PF00107">
    <property type="entry name" value="ADH_zinc_N"/>
    <property type="match status" value="1"/>
</dbReference>
<evidence type="ECO:0000313" key="9">
    <source>
        <dbReference type="Proteomes" id="UP000230002"/>
    </source>
</evidence>
<keyword evidence="5" id="KW-0560">Oxidoreductase</keyword>
<keyword evidence="3" id="KW-0479">Metal-binding</keyword>
<dbReference type="SUPFAM" id="SSF50129">
    <property type="entry name" value="GroES-like"/>
    <property type="match status" value="1"/>
</dbReference>
<dbReference type="FunFam" id="3.40.50.720:FF:000039">
    <property type="entry name" value="Alcohol dehydrogenase AdhP"/>
    <property type="match status" value="1"/>
</dbReference>
<dbReference type="Gene3D" id="3.40.50.720">
    <property type="entry name" value="NAD(P)-binding Rossmann-like Domain"/>
    <property type="match status" value="1"/>
</dbReference>
<dbReference type="InterPro" id="IPR013154">
    <property type="entry name" value="ADH-like_N"/>
</dbReference>
<protein>
    <recommendedName>
        <fullName evidence="7">Enoyl reductase (ER) domain-containing protein</fullName>
    </recommendedName>
</protein>
<keyword evidence="6" id="KW-0520">NAD</keyword>
<comment type="cofactor">
    <cofactor evidence="1">
        <name>Zn(2+)</name>
        <dbReference type="ChEBI" id="CHEBI:29105"/>
    </cofactor>
</comment>
<dbReference type="PANTHER" id="PTHR42940:SF7">
    <property type="entry name" value="ALCOHOL DEHYDROGENASE-LIKE N-TERMINAL DOMAIN-CONTAINING PROTEIN"/>
    <property type="match status" value="1"/>
</dbReference>
<dbReference type="SMART" id="SM00829">
    <property type="entry name" value="PKS_ER"/>
    <property type="match status" value="1"/>
</dbReference>
<dbReference type="AlphaFoldDB" id="A0A2G8RW05"/>
<dbReference type="GO" id="GO:0046872">
    <property type="term" value="F:metal ion binding"/>
    <property type="evidence" value="ECO:0007669"/>
    <property type="project" value="UniProtKB-KW"/>
</dbReference>
<dbReference type="SUPFAM" id="SSF51735">
    <property type="entry name" value="NAD(P)-binding Rossmann-fold domains"/>
    <property type="match status" value="1"/>
</dbReference>
<comment type="caution">
    <text evidence="8">The sequence shown here is derived from an EMBL/GenBank/DDBJ whole genome shotgun (WGS) entry which is preliminary data.</text>
</comment>
<sequence length="352" mass="37142">MAQAQALPHPDTYTAYAFLEKGGDLQKVTIPWRDPSPGEIVVKVLACGVCGSDDAVATGHFRIPIQYPRIPGHEIVGDVVAVPSTEKKWTLGQRVGAGWHGGHCSSCSRCRVGDYITCETKSINEFVGIGILRDGGYAEYAILRTEAVAALPEDMDPVEAAPLLCAAVTCFNALRNMNARPPDYVAVQGIGGLGHLAIQIARAMGFRVVALSSGPAKEQLARSLGAHVYIDGSAVDQGEALRALGGAKVAMCTAPNSDAAQRLIPGLAVDGTLLLLSLEGEPLAIPPAQLLGKRLSVRGWAVGHAADSEDCVAFARSHDVKCMVEKFPLEKAAEAYKRRASAKFRAVIVPGL</sequence>
<evidence type="ECO:0000256" key="2">
    <source>
        <dbReference type="ARBA" id="ARBA00008072"/>
    </source>
</evidence>
<name>A0A2G8RW05_9APHY</name>